<dbReference type="VEuPathDB" id="VectorBase:ASTEI20_044934"/>
<evidence type="ECO:0000313" key="1">
    <source>
        <dbReference type="EnsemblMetazoa" id="ASTEI11568-PA"/>
    </source>
</evidence>
<dbReference type="OMA" id="TGFDVYG"/>
<reference evidence="1" key="2">
    <citation type="submission" date="2020-05" db="UniProtKB">
        <authorList>
            <consortium name="EnsemblMetazoa"/>
        </authorList>
    </citation>
    <scope>IDENTIFICATION</scope>
    <source>
        <strain evidence="1">Indian</strain>
    </source>
</reference>
<dbReference type="VEuPathDB" id="VectorBase:ASTEI11568"/>
<dbReference type="EnsemblMetazoa" id="ASTEI11568-RA">
    <property type="protein sequence ID" value="ASTEI11568-PA"/>
    <property type="gene ID" value="ASTEI11568"/>
</dbReference>
<dbReference type="PANTHER" id="PTHR21112:SF0">
    <property type="entry name" value="CHEMOSENSORY PROTEIN A 29A-RELATED"/>
    <property type="match status" value="1"/>
</dbReference>
<sequence length="174" mass="19583">MRFDWLLFTMAAVSINGVEVTFERIEQLSGFDILHSTLRVRKYNATTTVLNGSLVSLFAFNNSHKISTIAFHSSLGNQQFNFHPVKLPSAPACISRDMLYDEYGQYFSNVYNLPEKHVCPIVPQEVTVLDKVFPSGAVPAFMPPGLWKAFVILSQHDIELSRFAILCKVTGYFG</sequence>
<dbReference type="VEuPathDB" id="VectorBase:ASTE005604"/>
<protein>
    <submittedName>
        <fullName evidence="1">Uncharacterized protein</fullName>
    </submittedName>
</protein>
<dbReference type="Proteomes" id="UP000076408">
    <property type="component" value="Unassembled WGS sequence"/>
</dbReference>
<dbReference type="PANTHER" id="PTHR21112">
    <property type="entry name" value="CHEMOSENSORY PROTEIN A 29A-RELATED"/>
    <property type="match status" value="1"/>
</dbReference>
<organism evidence="1 2">
    <name type="scientific">Anopheles stephensi</name>
    <name type="common">Indo-Pakistan malaria mosquito</name>
    <dbReference type="NCBI Taxonomy" id="30069"/>
    <lineage>
        <taxon>Eukaryota</taxon>
        <taxon>Metazoa</taxon>
        <taxon>Ecdysozoa</taxon>
        <taxon>Arthropoda</taxon>
        <taxon>Hexapoda</taxon>
        <taxon>Insecta</taxon>
        <taxon>Pterygota</taxon>
        <taxon>Neoptera</taxon>
        <taxon>Endopterygota</taxon>
        <taxon>Diptera</taxon>
        <taxon>Nematocera</taxon>
        <taxon>Culicoidea</taxon>
        <taxon>Culicidae</taxon>
        <taxon>Anophelinae</taxon>
        <taxon>Anopheles</taxon>
    </lineage>
</organism>
<reference evidence="2" key="1">
    <citation type="journal article" date="2014" name="Genome Biol.">
        <title>Genome analysis of a major urban malaria vector mosquito, Anopheles stephensi.</title>
        <authorList>
            <person name="Jiang X."/>
            <person name="Peery A."/>
            <person name="Hall A.B."/>
            <person name="Sharma A."/>
            <person name="Chen X.G."/>
            <person name="Waterhouse R.M."/>
            <person name="Komissarov A."/>
            <person name="Riehle M.M."/>
            <person name="Shouche Y."/>
            <person name="Sharakhova M.V."/>
            <person name="Lawson D."/>
            <person name="Pakpour N."/>
            <person name="Arensburger P."/>
            <person name="Davidson V.L."/>
            <person name="Eiglmeier K."/>
            <person name="Emrich S."/>
            <person name="George P."/>
            <person name="Kennedy R.C."/>
            <person name="Mane S.P."/>
            <person name="Maslen G."/>
            <person name="Oringanje C."/>
            <person name="Qi Y."/>
            <person name="Settlage R."/>
            <person name="Tojo M."/>
            <person name="Tubio J.M."/>
            <person name="Unger M.F."/>
            <person name="Wang B."/>
            <person name="Vernick K.D."/>
            <person name="Ribeiro J.M."/>
            <person name="James A.A."/>
            <person name="Michel K."/>
            <person name="Riehle M.A."/>
            <person name="Luckhart S."/>
            <person name="Sharakhov I.V."/>
            <person name="Tu Z."/>
        </authorList>
    </citation>
    <scope>NUCLEOTIDE SEQUENCE [LARGE SCALE GENOMIC DNA]</scope>
    <source>
        <strain evidence="2">Indian</strain>
    </source>
</reference>
<name>A0A182YSY2_ANOST</name>
<dbReference type="AlphaFoldDB" id="A0A182YSY2"/>
<evidence type="ECO:0000313" key="2">
    <source>
        <dbReference type="Proteomes" id="UP000076408"/>
    </source>
</evidence>
<proteinExistence type="predicted"/>
<keyword evidence="2" id="KW-1185">Reference proteome</keyword>
<dbReference type="STRING" id="30069.A0A182YSY2"/>
<dbReference type="VEuPathDB" id="VectorBase:ASTE005605"/>
<accession>A0A182YSY2</accession>